<dbReference type="RefSeq" id="WP_176030362.1">
    <property type="nucleotide sequence ID" value="NZ_JBHSJV010000001.1"/>
</dbReference>
<feature type="domain" description="Carrier" evidence="1">
    <location>
        <begin position="1"/>
        <end position="79"/>
    </location>
</feature>
<evidence type="ECO:0000313" key="3">
    <source>
        <dbReference type="Proteomes" id="UP001597459"/>
    </source>
</evidence>
<dbReference type="PROSITE" id="PS50075">
    <property type="entry name" value="CARRIER"/>
    <property type="match status" value="1"/>
</dbReference>
<dbReference type="Pfam" id="PF00550">
    <property type="entry name" value="PP-binding"/>
    <property type="match status" value="1"/>
</dbReference>
<dbReference type="InterPro" id="IPR036736">
    <property type="entry name" value="ACP-like_sf"/>
</dbReference>
<accession>A0ABW5NEI4</accession>
<dbReference type="EMBL" id="JBHULX010000039">
    <property type="protein sequence ID" value="MFD2592644.1"/>
    <property type="molecule type" value="Genomic_DNA"/>
</dbReference>
<reference evidence="3" key="1">
    <citation type="journal article" date="2019" name="Int. J. Syst. Evol. Microbiol.">
        <title>The Global Catalogue of Microorganisms (GCM) 10K type strain sequencing project: providing services to taxonomists for standard genome sequencing and annotation.</title>
        <authorList>
            <consortium name="The Broad Institute Genomics Platform"/>
            <consortium name="The Broad Institute Genome Sequencing Center for Infectious Disease"/>
            <person name="Wu L."/>
            <person name="Ma J."/>
        </authorList>
    </citation>
    <scope>NUCLEOTIDE SEQUENCE [LARGE SCALE GENOMIC DNA]</scope>
    <source>
        <strain evidence="3">KCTC 42423</strain>
    </source>
</reference>
<dbReference type="Proteomes" id="UP001597459">
    <property type="component" value="Unassembled WGS sequence"/>
</dbReference>
<keyword evidence="3" id="KW-1185">Reference proteome</keyword>
<organism evidence="2 3">
    <name type="scientific">Aquimarina hainanensis</name>
    <dbReference type="NCBI Taxonomy" id="1578017"/>
    <lineage>
        <taxon>Bacteria</taxon>
        <taxon>Pseudomonadati</taxon>
        <taxon>Bacteroidota</taxon>
        <taxon>Flavobacteriia</taxon>
        <taxon>Flavobacteriales</taxon>
        <taxon>Flavobacteriaceae</taxon>
        <taxon>Aquimarina</taxon>
    </lineage>
</organism>
<sequence>MTVENILTGIKESFVIILEHDDFELTTETVADDVEGWESITHMMLIGEVEKKFNVKFKLMDLMKMENVGDLVAAIKKELN</sequence>
<dbReference type="Gene3D" id="1.10.1200.10">
    <property type="entry name" value="ACP-like"/>
    <property type="match status" value="1"/>
</dbReference>
<protein>
    <submittedName>
        <fullName evidence="2">Acyl carrier protein</fullName>
    </submittedName>
</protein>
<evidence type="ECO:0000313" key="2">
    <source>
        <dbReference type="EMBL" id="MFD2592644.1"/>
    </source>
</evidence>
<dbReference type="SUPFAM" id="SSF47336">
    <property type="entry name" value="ACP-like"/>
    <property type="match status" value="1"/>
</dbReference>
<gene>
    <name evidence="2" type="ORF">ACFSTE_17545</name>
</gene>
<dbReference type="InterPro" id="IPR009081">
    <property type="entry name" value="PP-bd_ACP"/>
</dbReference>
<evidence type="ECO:0000259" key="1">
    <source>
        <dbReference type="PROSITE" id="PS50075"/>
    </source>
</evidence>
<proteinExistence type="predicted"/>
<name>A0ABW5NEI4_9FLAO</name>
<comment type="caution">
    <text evidence="2">The sequence shown here is derived from an EMBL/GenBank/DDBJ whole genome shotgun (WGS) entry which is preliminary data.</text>
</comment>